<evidence type="ECO:0000313" key="5">
    <source>
        <dbReference type="EMBL" id="MCC9631848.1"/>
    </source>
</evidence>
<dbReference type="RefSeq" id="WP_230224532.1">
    <property type="nucleotide sequence ID" value="NZ_JAJKFT010000010.1"/>
</dbReference>
<dbReference type="InterPro" id="IPR050811">
    <property type="entry name" value="Phosphate_ABC_transporter"/>
</dbReference>
<dbReference type="PANTHER" id="PTHR30570">
    <property type="entry name" value="PERIPLASMIC PHOSPHATE BINDING COMPONENT OF PHOSPHATE ABC TRANSPORTER"/>
    <property type="match status" value="1"/>
</dbReference>
<dbReference type="Gene3D" id="3.40.190.10">
    <property type="entry name" value="Periplasmic binding protein-like II"/>
    <property type="match status" value="2"/>
</dbReference>
<organism evidence="5 6">
    <name type="scientific">Blastopirellula sediminis</name>
    <dbReference type="NCBI Taxonomy" id="2894196"/>
    <lineage>
        <taxon>Bacteria</taxon>
        <taxon>Pseudomonadati</taxon>
        <taxon>Planctomycetota</taxon>
        <taxon>Planctomycetia</taxon>
        <taxon>Pirellulales</taxon>
        <taxon>Pirellulaceae</taxon>
        <taxon>Blastopirellula</taxon>
    </lineage>
</organism>
<evidence type="ECO:0000256" key="1">
    <source>
        <dbReference type="ARBA" id="ARBA00022729"/>
    </source>
</evidence>
<feature type="region of interest" description="Disordered" evidence="2">
    <location>
        <begin position="21"/>
        <end position="48"/>
    </location>
</feature>
<gene>
    <name evidence="5" type="ORF">LOC68_25920</name>
</gene>
<name>A0A9X1MQW6_9BACT</name>
<keyword evidence="6" id="KW-1185">Reference proteome</keyword>
<dbReference type="InterPro" id="IPR024370">
    <property type="entry name" value="PBP_domain"/>
</dbReference>
<feature type="signal peptide" evidence="3">
    <location>
        <begin position="1"/>
        <end position="19"/>
    </location>
</feature>
<dbReference type="Proteomes" id="UP001139103">
    <property type="component" value="Unassembled WGS sequence"/>
</dbReference>
<evidence type="ECO:0000259" key="4">
    <source>
        <dbReference type="Pfam" id="PF12849"/>
    </source>
</evidence>
<dbReference type="Pfam" id="PF12849">
    <property type="entry name" value="PBP_like_2"/>
    <property type="match status" value="1"/>
</dbReference>
<dbReference type="PANTHER" id="PTHR30570:SF1">
    <property type="entry name" value="PHOSPHATE-BINDING PROTEIN PSTS"/>
    <property type="match status" value="1"/>
</dbReference>
<dbReference type="EMBL" id="JAJKFT010000010">
    <property type="protein sequence ID" value="MCC9631848.1"/>
    <property type="molecule type" value="Genomic_DNA"/>
</dbReference>
<reference evidence="5" key="1">
    <citation type="submission" date="2021-11" db="EMBL/GenBank/DDBJ databases">
        <title>Genome sequence.</title>
        <authorList>
            <person name="Sun Q."/>
        </authorList>
    </citation>
    <scope>NUCLEOTIDE SEQUENCE</scope>
    <source>
        <strain evidence="5">JC732</strain>
    </source>
</reference>
<dbReference type="SUPFAM" id="SSF53850">
    <property type="entry name" value="Periplasmic binding protein-like II"/>
    <property type="match status" value="1"/>
</dbReference>
<feature type="compositionally biased region" description="Polar residues" evidence="2">
    <location>
        <begin position="25"/>
        <end position="39"/>
    </location>
</feature>
<evidence type="ECO:0000256" key="3">
    <source>
        <dbReference type="SAM" id="SignalP"/>
    </source>
</evidence>
<protein>
    <recommendedName>
        <fullName evidence="4">PBP domain-containing protein</fullName>
    </recommendedName>
</protein>
<feature type="domain" description="PBP" evidence="4">
    <location>
        <begin position="36"/>
        <end position="165"/>
    </location>
</feature>
<dbReference type="AlphaFoldDB" id="A0A9X1MQW6"/>
<evidence type="ECO:0000313" key="6">
    <source>
        <dbReference type="Proteomes" id="UP001139103"/>
    </source>
</evidence>
<accession>A0A9X1MQW6</accession>
<feature type="chain" id="PRO_5040809300" description="PBP domain-containing protein" evidence="3">
    <location>
        <begin position="20"/>
        <end position="410"/>
    </location>
</feature>
<sequence>MRTLILFVCVALLPACTAAKPETAPTDSSAEQQTPTADSPCNGPVYEYTPIDEDPNFILVSCSLTTERLMRRWANEFQASHPAAKVEVEATEEATIIARTGAGYGIEFAVLYQSSGGLSDVPDPTQGFHSWPVVVAVDKLEIIVHPDNPVRDLTVDEVAWIYSNQGDSHGFDFDRDDEDPVEQRLNSLLPSQEKTIEEPTKQPLMVRGLAQGSPFLVHTRIDRWRDLDINNPPGDGSLHVYGRERIADDSDFLELRTVGTPTYSLGSTIGVPRMPRDDEAIRIVESPSKMIRAIAADPQGVGYVSHSQVTDQVRTVAVIGEPRKDFWTEQQQIDDAPFQLDLSVLERPVFLWITPSNEQPRTELQVELLKYILSPVAQAIAQEEGFTPLTPELAKRQLEAAIETPNLSRF</sequence>
<keyword evidence="1 3" id="KW-0732">Signal</keyword>
<comment type="caution">
    <text evidence="5">The sequence shown here is derived from an EMBL/GenBank/DDBJ whole genome shotgun (WGS) entry which is preliminary data.</text>
</comment>
<evidence type="ECO:0000256" key="2">
    <source>
        <dbReference type="SAM" id="MobiDB-lite"/>
    </source>
</evidence>
<proteinExistence type="predicted"/>